<dbReference type="SUPFAM" id="SSF82866">
    <property type="entry name" value="Multidrug efflux transporter AcrB transmembrane domain"/>
    <property type="match status" value="1"/>
</dbReference>
<evidence type="ECO:0000313" key="11">
    <source>
        <dbReference type="EMBL" id="OSS42194.1"/>
    </source>
</evidence>
<protein>
    <recommendedName>
        <fullName evidence="9">Protein-export membrane protein SecF</fullName>
    </recommendedName>
</protein>
<dbReference type="GO" id="GO:0043952">
    <property type="term" value="P:protein transport by the Sec complex"/>
    <property type="evidence" value="ECO:0007669"/>
    <property type="project" value="UniProtKB-UniRule"/>
</dbReference>
<dbReference type="InterPro" id="IPR022645">
    <property type="entry name" value="SecD/SecF_bac"/>
</dbReference>
<dbReference type="NCBIfam" id="TIGR00966">
    <property type="entry name" value="transloc_SecF"/>
    <property type="match status" value="1"/>
</dbReference>
<dbReference type="OrthoDB" id="9774769at2"/>
<comment type="similarity">
    <text evidence="9">Belongs to the SecD/SecF family. SecF subfamily.</text>
</comment>
<proteinExistence type="inferred from homology"/>
<feature type="domain" description="Protein export membrane protein SecD/SecF C-terminal" evidence="10">
    <location>
        <begin position="111"/>
        <end position="294"/>
    </location>
</feature>
<dbReference type="GO" id="GO:0006605">
    <property type="term" value="P:protein targeting"/>
    <property type="evidence" value="ECO:0007669"/>
    <property type="project" value="UniProtKB-UniRule"/>
</dbReference>
<evidence type="ECO:0000256" key="1">
    <source>
        <dbReference type="ARBA" id="ARBA00004651"/>
    </source>
</evidence>
<dbReference type="Gene3D" id="1.20.1640.10">
    <property type="entry name" value="Multidrug efflux transporter AcrB transmembrane domain"/>
    <property type="match status" value="1"/>
</dbReference>
<dbReference type="GO" id="GO:0005886">
    <property type="term" value="C:plasma membrane"/>
    <property type="evidence" value="ECO:0007669"/>
    <property type="project" value="UniProtKB-SubCell"/>
</dbReference>
<comment type="function">
    <text evidence="9">Part of the Sec protein translocase complex. Interacts with the SecYEG preprotein conducting channel. SecDF uses the proton motive force (PMF) to complete protein translocation after the ATP-dependent function of SecA.</text>
</comment>
<dbReference type="PANTHER" id="PTHR30081">
    <property type="entry name" value="PROTEIN-EXPORT MEMBRANE PROTEIN SEC"/>
    <property type="match status" value="1"/>
</dbReference>
<dbReference type="GO" id="GO:0065002">
    <property type="term" value="P:intracellular protein transmembrane transport"/>
    <property type="evidence" value="ECO:0007669"/>
    <property type="project" value="UniProtKB-UniRule"/>
</dbReference>
<dbReference type="InterPro" id="IPR005665">
    <property type="entry name" value="SecF_bac"/>
</dbReference>
<feature type="transmembrane region" description="Helical" evidence="9">
    <location>
        <begin position="20"/>
        <end position="37"/>
    </location>
</feature>
<feature type="transmembrane region" description="Helical" evidence="9">
    <location>
        <begin position="194"/>
        <end position="213"/>
    </location>
</feature>
<keyword evidence="12" id="KW-1185">Reference proteome</keyword>
<dbReference type="GO" id="GO:0015450">
    <property type="term" value="F:protein-transporting ATPase activity"/>
    <property type="evidence" value="ECO:0007669"/>
    <property type="project" value="InterPro"/>
</dbReference>
<evidence type="ECO:0000256" key="5">
    <source>
        <dbReference type="ARBA" id="ARBA00022927"/>
    </source>
</evidence>
<dbReference type="InterPro" id="IPR048634">
    <property type="entry name" value="SecD_SecF_C"/>
</dbReference>
<dbReference type="InterPro" id="IPR022813">
    <property type="entry name" value="SecD/SecF_arch_bac"/>
</dbReference>
<gene>
    <name evidence="9" type="primary">secF</name>
    <name evidence="11" type="ORF">DESAMIL20_1747</name>
</gene>
<comment type="caution">
    <text evidence="11">The sequence shown here is derived from an EMBL/GenBank/DDBJ whole genome shotgun (WGS) entry which is preliminary data.</text>
</comment>
<dbReference type="AlphaFoldDB" id="A0A1X4XXE6"/>
<dbReference type="RefSeq" id="WP_086034458.1">
    <property type="nucleotide sequence ID" value="NZ_MDSU01000018.1"/>
</dbReference>
<evidence type="ECO:0000259" key="10">
    <source>
        <dbReference type="Pfam" id="PF02355"/>
    </source>
</evidence>
<evidence type="ECO:0000256" key="9">
    <source>
        <dbReference type="HAMAP-Rule" id="MF_01464"/>
    </source>
</evidence>
<comment type="subcellular location">
    <subcellularLocation>
        <location evidence="1 9">Cell membrane</location>
        <topology evidence="1 9">Multi-pass membrane protein</topology>
    </subcellularLocation>
</comment>
<dbReference type="PRINTS" id="PR01755">
    <property type="entry name" value="SECFTRNLCASE"/>
</dbReference>
<accession>A0A1X4XXE6</accession>
<dbReference type="STRING" id="1562698.DESAMIL20_1747"/>
<feature type="transmembrane region" description="Helical" evidence="9">
    <location>
        <begin position="270"/>
        <end position="294"/>
    </location>
</feature>
<evidence type="ECO:0000256" key="8">
    <source>
        <dbReference type="ARBA" id="ARBA00023136"/>
    </source>
</evidence>
<evidence type="ECO:0000256" key="3">
    <source>
        <dbReference type="ARBA" id="ARBA00022475"/>
    </source>
</evidence>
<dbReference type="PANTHER" id="PTHR30081:SF8">
    <property type="entry name" value="PROTEIN TRANSLOCASE SUBUNIT SECF"/>
    <property type="match status" value="1"/>
</dbReference>
<keyword evidence="8 9" id="KW-0472">Membrane</keyword>
<feature type="transmembrane region" description="Helical" evidence="9">
    <location>
        <begin position="141"/>
        <end position="158"/>
    </location>
</feature>
<evidence type="ECO:0000256" key="6">
    <source>
        <dbReference type="ARBA" id="ARBA00022989"/>
    </source>
</evidence>
<evidence type="ECO:0000256" key="7">
    <source>
        <dbReference type="ARBA" id="ARBA00023010"/>
    </source>
</evidence>
<dbReference type="HAMAP" id="MF_01464_B">
    <property type="entry name" value="SecF_B"/>
    <property type="match status" value="1"/>
</dbReference>
<evidence type="ECO:0000256" key="2">
    <source>
        <dbReference type="ARBA" id="ARBA00022448"/>
    </source>
</evidence>
<keyword evidence="5 9" id="KW-0653">Protein transport</keyword>
<keyword evidence="7 9" id="KW-0811">Translocation</keyword>
<keyword evidence="2 9" id="KW-0813">Transport</keyword>
<organism evidence="11 12">
    <name type="scientific">Desulfurella amilsii</name>
    <dbReference type="NCBI Taxonomy" id="1562698"/>
    <lineage>
        <taxon>Bacteria</taxon>
        <taxon>Pseudomonadati</taxon>
        <taxon>Campylobacterota</taxon>
        <taxon>Desulfurellia</taxon>
        <taxon>Desulfurellales</taxon>
        <taxon>Desulfurellaceae</taxon>
        <taxon>Desulfurella</taxon>
    </lineage>
</organism>
<dbReference type="Pfam" id="PF02355">
    <property type="entry name" value="SecD_SecF_C"/>
    <property type="match status" value="1"/>
</dbReference>
<keyword evidence="3 9" id="KW-1003">Cell membrane</keyword>
<dbReference type="Proteomes" id="UP000194141">
    <property type="component" value="Unassembled WGS sequence"/>
</dbReference>
<feature type="transmembrane region" description="Helical" evidence="9">
    <location>
        <begin position="165"/>
        <end position="188"/>
    </location>
</feature>
<evidence type="ECO:0000256" key="4">
    <source>
        <dbReference type="ARBA" id="ARBA00022692"/>
    </source>
</evidence>
<keyword evidence="4 9" id="KW-0812">Transmembrane</keyword>
<feature type="transmembrane region" description="Helical" evidence="9">
    <location>
        <begin position="244"/>
        <end position="264"/>
    </location>
</feature>
<sequence>MLHIFKPGLKVDFVSKFKWGIYLSIFLIAVGLISLIIKNGFKVGIEFKGGTAIILQVKNNIGTGEVRSLLEKSNYFKHMSIENYGNTSGQYLVEIPLSNINNDILNAEIAKSFAQYGSNAYQILKVNVIGPKIGNDFTKKAVIAVLLSFLGILIYISIRFRYNFAVASVASLVHDVLITLGFLSLFNYELTLDVIAALLTIVGYSVNDTVIIFDRIREKLKNDPKLSKIDAINIGISETLSRTIITSSTVILVTLILFLFGGSVLRGMSFALLIGFITGTYSSIFIASPVLFLFKGPLLPEAKKQDVAPEELFKRSYKIE</sequence>
<dbReference type="InterPro" id="IPR055344">
    <property type="entry name" value="SecD_SecF_C_bact"/>
</dbReference>
<comment type="subunit">
    <text evidence="9">Forms a complex with SecD. Part of the essential Sec protein translocation apparatus which comprises SecA, SecYEG and auxiliary proteins SecDF. Other proteins may also be involved.</text>
</comment>
<name>A0A1X4XXE6_9BACT</name>
<evidence type="ECO:0000313" key="12">
    <source>
        <dbReference type="Proteomes" id="UP000194141"/>
    </source>
</evidence>
<reference evidence="11 12" key="1">
    <citation type="journal article" date="2017" name="Front. Microbiol.">
        <title>Genome Sequence of Desulfurella amilsii Strain TR1 and Comparative Genomics of Desulfurellaceae Family.</title>
        <authorList>
            <person name="Florentino A.P."/>
            <person name="Stams A.J."/>
            <person name="Sanchez-Andrea I."/>
        </authorList>
    </citation>
    <scope>NUCLEOTIDE SEQUENCE [LARGE SCALE GENOMIC DNA]</scope>
    <source>
        <strain evidence="11 12">TR1</strain>
    </source>
</reference>
<dbReference type="NCBIfam" id="TIGR00916">
    <property type="entry name" value="2A0604s01"/>
    <property type="match status" value="1"/>
</dbReference>
<dbReference type="EMBL" id="MDSU01000018">
    <property type="protein sequence ID" value="OSS42194.1"/>
    <property type="molecule type" value="Genomic_DNA"/>
</dbReference>
<keyword evidence="6 9" id="KW-1133">Transmembrane helix</keyword>